<dbReference type="Proteomes" id="UP000267164">
    <property type="component" value="Chromosome"/>
</dbReference>
<sequence length="297" mass="31771">MKIGFALPQYGSHAREGARIAHYATTLEHAGADSLWVGERLIAATDPQVGYGGKDTIPDEFNCVLDPFVVLGIAAAATERVRLGTNVLIAPLHRPAVLARALTTVEVVSAGRLIAGLGIGWSPEEYAAAEVPFTHRGARLEETLDALEAIWTSDPAAYQGRFVQVPSHRSELKPVRRPPIHLAAFSPAGLARIGRRGDGWLPMVPVPGPPGWGKQLLRLRAVIDEAAVAAGRDPQAIDTVLRVNIAAGTDLELVADTVHSVVADTGFDDVFLDLLYVTDSVDHMLDTAADLLQRLRA</sequence>
<feature type="domain" description="Luciferase-like" evidence="2">
    <location>
        <begin position="16"/>
        <end position="267"/>
    </location>
</feature>
<evidence type="ECO:0000313" key="4">
    <source>
        <dbReference type="Proteomes" id="UP000267164"/>
    </source>
</evidence>
<dbReference type="Gene3D" id="3.20.20.30">
    <property type="entry name" value="Luciferase-like domain"/>
    <property type="match status" value="1"/>
</dbReference>
<evidence type="ECO:0000256" key="1">
    <source>
        <dbReference type="ARBA" id="ARBA00023002"/>
    </source>
</evidence>
<dbReference type="NCBIfam" id="TIGR03619">
    <property type="entry name" value="F420_Rv2161c"/>
    <property type="match status" value="1"/>
</dbReference>
<evidence type="ECO:0000313" key="3">
    <source>
        <dbReference type="EMBL" id="AYF75730.1"/>
    </source>
</evidence>
<dbReference type="EC" id="1.-.-.-" evidence="3"/>
<dbReference type="PANTHER" id="PTHR43244:SF1">
    <property type="entry name" value="5,10-METHYLENETETRAHYDROMETHANOPTERIN REDUCTASE"/>
    <property type="match status" value="1"/>
</dbReference>
<dbReference type="PANTHER" id="PTHR43244">
    <property type="match status" value="1"/>
</dbReference>
<dbReference type="GO" id="GO:0016705">
    <property type="term" value="F:oxidoreductase activity, acting on paired donors, with incorporation or reduction of molecular oxygen"/>
    <property type="evidence" value="ECO:0007669"/>
    <property type="project" value="InterPro"/>
</dbReference>
<dbReference type="OrthoDB" id="3206024at2"/>
<dbReference type="InterPro" id="IPR036661">
    <property type="entry name" value="Luciferase-like_sf"/>
</dbReference>
<dbReference type="SUPFAM" id="SSF51679">
    <property type="entry name" value="Bacterial luciferase-like"/>
    <property type="match status" value="1"/>
</dbReference>
<accession>A0A386ZDV7</accession>
<keyword evidence="4" id="KW-1185">Reference proteome</keyword>
<evidence type="ECO:0000259" key="2">
    <source>
        <dbReference type="Pfam" id="PF00296"/>
    </source>
</evidence>
<keyword evidence="1 3" id="KW-0560">Oxidoreductase</keyword>
<reference evidence="3 4" key="1">
    <citation type="submission" date="2018-09" db="EMBL/GenBank/DDBJ databases">
        <title>Nocardia yunnanensis sp. nov., an actinomycete isolated from a soil sample.</title>
        <authorList>
            <person name="Zhang J."/>
        </authorList>
    </citation>
    <scope>NUCLEOTIDE SEQUENCE [LARGE SCALE GENOMIC DNA]</scope>
    <source>
        <strain evidence="3 4">CFHS0054</strain>
    </source>
</reference>
<dbReference type="InterPro" id="IPR019921">
    <property type="entry name" value="Lucif-like_OxRdtase_Rv2161c"/>
</dbReference>
<dbReference type="KEGG" id="nyu:D7D52_19890"/>
<dbReference type="EMBL" id="CP032568">
    <property type="protein sequence ID" value="AYF75730.1"/>
    <property type="molecule type" value="Genomic_DNA"/>
</dbReference>
<proteinExistence type="predicted"/>
<name>A0A386ZDV7_9NOCA</name>
<dbReference type="InterPro" id="IPR050564">
    <property type="entry name" value="F420-G6PD/mer"/>
</dbReference>
<dbReference type="InterPro" id="IPR011251">
    <property type="entry name" value="Luciferase-like_dom"/>
</dbReference>
<gene>
    <name evidence="3" type="ORF">D7D52_19890</name>
</gene>
<protein>
    <submittedName>
        <fullName evidence="3">TIGR03619 family F420-dependent LLM class oxidoreductase</fullName>
        <ecNumber evidence="3">1.-.-.-</ecNumber>
    </submittedName>
</protein>
<organism evidence="3 4">
    <name type="scientific">Nocardia yunnanensis</name>
    <dbReference type="NCBI Taxonomy" id="2382165"/>
    <lineage>
        <taxon>Bacteria</taxon>
        <taxon>Bacillati</taxon>
        <taxon>Actinomycetota</taxon>
        <taxon>Actinomycetes</taxon>
        <taxon>Mycobacteriales</taxon>
        <taxon>Nocardiaceae</taxon>
        <taxon>Nocardia</taxon>
    </lineage>
</organism>
<dbReference type="Pfam" id="PF00296">
    <property type="entry name" value="Bac_luciferase"/>
    <property type="match status" value="1"/>
</dbReference>
<dbReference type="AlphaFoldDB" id="A0A386ZDV7"/>